<dbReference type="InterPro" id="IPR041657">
    <property type="entry name" value="HTH_17"/>
</dbReference>
<accession>W1VT17</accession>
<sequence length="85" mass="9302">MHSPSPDHPTVSLMLTPEEAARHLGIKVSTLASWRFTSVGPAYYRVGSGRGSSVRYRLDDLDAWLQAHRVEPKEANEDAAAICPA</sequence>
<gene>
    <name evidence="2" type="ORF">Q605_AUC00092G0001</name>
</gene>
<dbReference type="SUPFAM" id="SSF46955">
    <property type="entry name" value="Putative DNA-binding domain"/>
    <property type="match status" value="1"/>
</dbReference>
<feature type="domain" description="Helix-turn-helix" evidence="1">
    <location>
        <begin position="14"/>
        <end position="68"/>
    </location>
</feature>
<dbReference type="InterPro" id="IPR036388">
    <property type="entry name" value="WH-like_DNA-bd_sf"/>
</dbReference>
<dbReference type="Pfam" id="PF12728">
    <property type="entry name" value="HTH_17"/>
    <property type="match status" value="1"/>
</dbReference>
<dbReference type="Proteomes" id="UP000018852">
    <property type="component" value="Unassembled WGS sequence"/>
</dbReference>
<organism evidence="2 3">
    <name type="scientific">Actinomyces urogenitalis DORA_12</name>
    <dbReference type="NCBI Taxonomy" id="1403939"/>
    <lineage>
        <taxon>Bacteria</taxon>
        <taxon>Bacillati</taxon>
        <taxon>Actinomycetota</taxon>
        <taxon>Actinomycetes</taxon>
        <taxon>Actinomycetales</taxon>
        <taxon>Actinomycetaceae</taxon>
        <taxon>Actinomyces</taxon>
    </lineage>
</organism>
<dbReference type="AlphaFoldDB" id="W1VT17"/>
<dbReference type="PATRIC" id="fig|1403939.3.peg.97"/>
<evidence type="ECO:0000259" key="1">
    <source>
        <dbReference type="Pfam" id="PF12728"/>
    </source>
</evidence>
<protein>
    <recommendedName>
        <fullName evidence="1">Helix-turn-helix domain-containing protein</fullName>
    </recommendedName>
</protein>
<dbReference type="InterPro" id="IPR009061">
    <property type="entry name" value="DNA-bd_dom_put_sf"/>
</dbReference>
<dbReference type="EMBL" id="AZLV01000092">
    <property type="protein sequence ID" value="ETJ07259.1"/>
    <property type="molecule type" value="Genomic_DNA"/>
</dbReference>
<comment type="caution">
    <text evidence="2">The sequence shown here is derived from an EMBL/GenBank/DDBJ whole genome shotgun (WGS) entry which is preliminary data.</text>
</comment>
<reference evidence="2 3" key="1">
    <citation type="submission" date="2013-12" db="EMBL/GenBank/DDBJ databases">
        <title>A Varibaculum cambriense genome reconstructed from a premature infant gut community with otherwise low bacterial novelty that shifts toward anaerobic metabolism during the third week of life.</title>
        <authorList>
            <person name="Brown C.T."/>
            <person name="Sharon I."/>
            <person name="Thomas B.C."/>
            <person name="Castelle C.J."/>
            <person name="Morowitz M.J."/>
            <person name="Banfield J.F."/>
        </authorList>
    </citation>
    <scope>NUCLEOTIDE SEQUENCE [LARGE SCALE GENOMIC DNA]</scope>
    <source>
        <strain evidence="3">DORA_12</strain>
    </source>
</reference>
<evidence type="ECO:0000313" key="2">
    <source>
        <dbReference type="EMBL" id="ETJ07259.1"/>
    </source>
</evidence>
<evidence type="ECO:0000313" key="3">
    <source>
        <dbReference type="Proteomes" id="UP000018852"/>
    </source>
</evidence>
<name>W1VT17_9ACTO</name>
<dbReference type="Gene3D" id="1.10.10.10">
    <property type="entry name" value="Winged helix-like DNA-binding domain superfamily/Winged helix DNA-binding domain"/>
    <property type="match status" value="1"/>
</dbReference>
<proteinExistence type="predicted"/>